<keyword evidence="2" id="KW-1185">Reference proteome</keyword>
<dbReference type="AlphaFoldDB" id="A0A1B1N5L9"/>
<sequence>MQCGKGGPVVAVLSAKEMDAWAAGCMSRGGTRHTMAELDSSSMEKRILGASALLVQEESKP</sequence>
<dbReference type="STRING" id="1462996.AWM70_20560"/>
<evidence type="ECO:0000313" key="2">
    <source>
        <dbReference type="Proteomes" id="UP000092573"/>
    </source>
</evidence>
<organism evidence="1 2">
    <name type="scientific">Paenibacillus yonginensis</name>
    <dbReference type="NCBI Taxonomy" id="1462996"/>
    <lineage>
        <taxon>Bacteria</taxon>
        <taxon>Bacillati</taxon>
        <taxon>Bacillota</taxon>
        <taxon>Bacilli</taxon>
        <taxon>Bacillales</taxon>
        <taxon>Paenibacillaceae</taxon>
        <taxon>Paenibacillus</taxon>
    </lineage>
</organism>
<evidence type="ECO:0000313" key="1">
    <source>
        <dbReference type="EMBL" id="ANS76675.1"/>
    </source>
</evidence>
<name>A0A1B1N5L9_9BACL</name>
<protein>
    <submittedName>
        <fullName evidence="1">Uncharacterized protein</fullName>
    </submittedName>
</protein>
<dbReference type="EMBL" id="CP014167">
    <property type="protein sequence ID" value="ANS76675.1"/>
    <property type="molecule type" value="Genomic_DNA"/>
</dbReference>
<dbReference type="KEGG" id="pyg:AWM70_20560"/>
<accession>A0A1B1N5L9</accession>
<gene>
    <name evidence="1" type="ORF">AWM70_20560</name>
</gene>
<dbReference type="Proteomes" id="UP000092573">
    <property type="component" value="Chromosome"/>
</dbReference>
<proteinExistence type="predicted"/>
<reference evidence="1 2" key="1">
    <citation type="submission" date="2016-01" db="EMBL/GenBank/DDBJ databases">
        <title>Complete Genome Sequence of Paenibacillus yonginensis DCY84, a novel Plant Growth-Promoting Bacteria with Elicitation of Induced Systemic Resistance.</title>
        <authorList>
            <person name="Kim Y.J."/>
            <person name="Yang D.C."/>
            <person name="Sukweenadhi J."/>
        </authorList>
    </citation>
    <scope>NUCLEOTIDE SEQUENCE [LARGE SCALE GENOMIC DNA]</scope>
    <source>
        <strain evidence="1 2">DCY84</strain>
    </source>
</reference>